<dbReference type="InterPro" id="IPR050492">
    <property type="entry name" value="Bact_metal-bind_prot9"/>
</dbReference>
<sequence>MKKLIMLALALSSMTAMAKEPVVLTSIKPIQMIVQELMADVGEPSVLLSSNTSPHDYALRPSDVKKVASADFVIWFGHDLEPFLANVVTKQANVLELSKIEGLPLREFNGGHADHDGHNHGSHDPHFWLGYAPTLKVAQAITAELKQLDGDHAAQYDANYQQFAAQLATQRDQLTQRLAPVKQVGYFVFHDAYGYFEEDYGLNQLGHFTVSPERKPGAKTLIHIRKSLAQKQAKCVFTEPQFTPAVVESVVRGSQASVGVLDPIGTNIEVKKGSYFTFIDQLAGNFATCLAQ</sequence>
<dbReference type="PANTHER" id="PTHR42953">
    <property type="entry name" value="HIGH-AFFINITY ZINC UPTAKE SYSTEM PROTEIN ZNUA-RELATED"/>
    <property type="match status" value="1"/>
</dbReference>
<evidence type="ECO:0000256" key="1">
    <source>
        <dbReference type="ARBA" id="ARBA00004418"/>
    </source>
</evidence>
<keyword evidence="11" id="KW-1015">Disulfide bond</keyword>
<evidence type="ECO:0000256" key="14">
    <source>
        <dbReference type="SAM" id="SignalP"/>
    </source>
</evidence>
<accession>A0A0C2K0P5</accession>
<dbReference type="Proteomes" id="UP000031672">
    <property type="component" value="Unassembled WGS sequence"/>
</dbReference>
<dbReference type="SUPFAM" id="SSF53807">
    <property type="entry name" value="Helical backbone' metal receptor"/>
    <property type="match status" value="1"/>
</dbReference>
<dbReference type="GO" id="GO:0007155">
    <property type="term" value="P:cell adhesion"/>
    <property type="evidence" value="ECO:0007669"/>
    <property type="project" value="InterPro"/>
</dbReference>
<evidence type="ECO:0000256" key="13">
    <source>
        <dbReference type="RuleBase" id="RU003512"/>
    </source>
</evidence>
<keyword evidence="9" id="KW-0864">Zinc transport</keyword>
<evidence type="ECO:0000256" key="4">
    <source>
        <dbReference type="ARBA" id="ARBA00022448"/>
    </source>
</evidence>
<accession>A0A0C2NFW4</accession>
<dbReference type="GO" id="GO:0046872">
    <property type="term" value="F:metal ion binding"/>
    <property type="evidence" value="ECO:0007669"/>
    <property type="project" value="UniProtKB-KW"/>
</dbReference>
<evidence type="ECO:0000256" key="5">
    <source>
        <dbReference type="ARBA" id="ARBA00022723"/>
    </source>
</evidence>
<dbReference type="CDD" id="cd01019">
    <property type="entry name" value="ZnuA"/>
    <property type="match status" value="1"/>
</dbReference>
<keyword evidence="7" id="KW-0574">Periplasm</keyword>
<evidence type="ECO:0000313" key="16">
    <source>
        <dbReference type="Proteomes" id="UP000031672"/>
    </source>
</evidence>
<evidence type="ECO:0000256" key="8">
    <source>
        <dbReference type="ARBA" id="ARBA00022833"/>
    </source>
</evidence>
<comment type="caution">
    <text evidence="15">The sequence shown here is derived from an EMBL/GenBank/DDBJ whole genome shotgun (WGS) entry which is preliminary data.</text>
</comment>
<evidence type="ECO:0000256" key="3">
    <source>
        <dbReference type="ARBA" id="ARBA00015915"/>
    </source>
</evidence>
<name>A0A0C2NFW4_9VIBR</name>
<dbReference type="PRINTS" id="PR00690">
    <property type="entry name" value="ADHESNFAMILY"/>
</dbReference>
<keyword evidence="6 14" id="KW-0732">Signal</keyword>
<comment type="function">
    <text evidence="12">Part of the ATP-binding cassette (ABC) transport system ZnuABC involved in zinc import. Binds zinc with high affinity and specificity and delivers it to the membrane permease for translocation into the cytoplasm.</text>
</comment>
<feature type="signal peptide" evidence="14">
    <location>
        <begin position="1"/>
        <end position="18"/>
    </location>
</feature>
<dbReference type="InterPro" id="IPR035520">
    <property type="entry name" value="ZnuA"/>
</dbReference>
<dbReference type="GO" id="GO:0006829">
    <property type="term" value="P:zinc ion transport"/>
    <property type="evidence" value="ECO:0007669"/>
    <property type="project" value="UniProtKB-KW"/>
</dbReference>
<comment type="subcellular location">
    <subcellularLocation>
        <location evidence="1">Periplasm</location>
    </subcellularLocation>
</comment>
<keyword evidence="8" id="KW-0862">Zinc</keyword>
<dbReference type="OrthoDB" id="7346865at2"/>
<evidence type="ECO:0000256" key="9">
    <source>
        <dbReference type="ARBA" id="ARBA00022906"/>
    </source>
</evidence>
<protein>
    <recommendedName>
        <fullName evidence="3">High-affinity zinc uptake system protein ZnuA</fullName>
    </recommendedName>
</protein>
<dbReference type="Gene3D" id="3.40.50.1980">
    <property type="entry name" value="Nitrogenase molybdenum iron protein domain"/>
    <property type="match status" value="2"/>
</dbReference>
<keyword evidence="5" id="KW-0479">Metal-binding</keyword>
<evidence type="ECO:0000256" key="10">
    <source>
        <dbReference type="ARBA" id="ARBA00023065"/>
    </source>
</evidence>
<keyword evidence="10" id="KW-0406">Ion transport</keyword>
<evidence type="ECO:0000256" key="12">
    <source>
        <dbReference type="ARBA" id="ARBA00045516"/>
    </source>
</evidence>
<dbReference type="NCBIfam" id="NF007091">
    <property type="entry name" value="PRK09545.1"/>
    <property type="match status" value="1"/>
</dbReference>
<evidence type="ECO:0000256" key="2">
    <source>
        <dbReference type="ARBA" id="ARBA00011028"/>
    </source>
</evidence>
<gene>
    <name evidence="15" type="ORF">OJ16_09960</name>
</gene>
<feature type="chain" id="PRO_5009758774" description="High-affinity zinc uptake system protein ZnuA" evidence="14">
    <location>
        <begin position="19"/>
        <end position="292"/>
    </location>
</feature>
<proteinExistence type="inferred from homology"/>
<evidence type="ECO:0000313" key="15">
    <source>
        <dbReference type="EMBL" id="KII78476.1"/>
    </source>
</evidence>
<keyword evidence="4 13" id="KW-0813">Transport</keyword>
<dbReference type="STRING" id="1461322.OJ16_09960"/>
<comment type="similarity">
    <text evidence="2 13">Belongs to the bacterial solute-binding protein 9 family.</text>
</comment>
<dbReference type="InterPro" id="IPR006127">
    <property type="entry name" value="ZnuA-like"/>
</dbReference>
<dbReference type="Pfam" id="PF01297">
    <property type="entry name" value="ZnuA"/>
    <property type="match status" value="1"/>
</dbReference>
<evidence type="ECO:0000256" key="6">
    <source>
        <dbReference type="ARBA" id="ARBA00022729"/>
    </source>
</evidence>
<dbReference type="GO" id="GO:0042597">
    <property type="term" value="C:periplasmic space"/>
    <property type="evidence" value="ECO:0007669"/>
    <property type="project" value="UniProtKB-SubCell"/>
</dbReference>
<evidence type="ECO:0000256" key="7">
    <source>
        <dbReference type="ARBA" id="ARBA00022764"/>
    </source>
</evidence>
<dbReference type="RefSeq" id="WP_040989954.1">
    <property type="nucleotide sequence ID" value="NZ_JTKH01000018.1"/>
</dbReference>
<dbReference type="FunFam" id="3.40.50.1980:FF:000006">
    <property type="entry name" value="Zinc ABC transporter substrate-binding protein ZnuA"/>
    <property type="match status" value="1"/>
</dbReference>
<dbReference type="PANTHER" id="PTHR42953:SF3">
    <property type="entry name" value="HIGH-AFFINITY ZINC UPTAKE SYSTEM PROTEIN ZNUA"/>
    <property type="match status" value="1"/>
</dbReference>
<dbReference type="EMBL" id="JTKH01000018">
    <property type="protein sequence ID" value="KII78476.1"/>
    <property type="molecule type" value="Genomic_DNA"/>
</dbReference>
<reference evidence="15 16" key="1">
    <citation type="submission" date="2014-11" db="EMBL/GenBank/DDBJ databases">
        <title>Draft Genome Sequence of Vibrio piscirenalis strains CECT 8603T and CECT 8604, two marine Gammaproteobacterium isolated from cultured gilthead sea bream (Sparus aurata).</title>
        <authorList>
            <person name="Arahal D.R."/>
            <person name="Rodrigo-Torres L."/>
            <person name="Lucena T."/>
            <person name="Pujalte M.J."/>
        </authorList>
    </citation>
    <scope>NUCLEOTIDE SEQUENCE [LARGE SCALE GENOMIC DNA]</scope>
    <source>
        <strain evidence="15 16">DCR 1-4-2</strain>
    </source>
</reference>
<dbReference type="InterPro" id="IPR006128">
    <property type="entry name" value="Lipoprotein_PsaA-like"/>
</dbReference>
<organism evidence="15 16">
    <name type="scientific">Vibrio renipiscarius</name>
    <dbReference type="NCBI Taxonomy" id="1461322"/>
    <lineage>
        <taxon>Bacteria</taxon>
        <taxon>Pseudomonadati</taxon>
        <taxon>Pseudomonadota</taxon>
        <taxon>Gammaproteobacteria</taxon>
        <taxon>Vibrionales</taxon>
        <taxon>Vibrionaceae</taxon>
        <taxon>Vibrio</taxon>
    </lineage>
</organism>
<dbReference type="AlphaFoldDB" id="A0A0C2NFW4"/>
<keyword evidence="16" id="KW-1185">Reference proteome</keyword>
<evidence type="ECO:0000256" key="11">
    <source>
        <dbReference type="ARBA" id="ARBA00023157"/>
    </source>
</evidence>